<proteinExistence type="predicted"/>
<dbReference type="RefSeq" id="WP_344816795.1">
    <property type="nucleotide sequence ID" value="NZ_BAABCT010000006.1"/>
</dbReference>
<sequence>MSNEIVITKLKFDFSIDCESIGTIFRFENSNFQNEQSFDIKIQFSQPIVSFRNHNYQWVDLSQDRIANDFSPKIIKLQNGSFVQANVNFGIWEINKKKTNVLLWRFNPEYAAPLTRYCNELNTKKIVSANSKLDLNENLALLFTKNNPIELSRSKIPFSAIACFTDHCDFDTLENLKIQRKFLKENNLKITKGFFLNHFSKRDDNASFQNDKEELLKWKNDNHELCYHSLTQSIRSDEEAFNEFYNFIPPLENVNIWIDHGFQPYNFSMFEKNAIAKERYEATLLDKNISVLCNYIDAATATKGILNQLNPNDFNLEKYYKSITDVSFLKRMVMLIKNIIFHYDNDEFRVRNYIETITHTKRIFKKGKVLEIFSLFKNAIPVAVMLLKVFFNWNKTKKKTYKVAKYSPLFFKHKIDKNEFYIFQAIEMVDFDKALCKENVDELVHDSGLFIAHTYFSVNMNHYHGKLINSDNSLNKNVVRNFNYLAQKVAENAIWNPILSELLDFYKNFQETVFDIDEKGVIFIKNNTNIPSRSII</sequence>
<evidence type="ECO:0000313" key="1">
    <source>
        <dbReference type="EMBL" id="GAA4076089.1"/>
    </source>
</evidence>
<comment type="caution">
    <text evidence="1">The sequence shown here is derived from an EMBL/GenBank/DDBJ whole genome shotgun (WGS) entry which is preliminary data.</text>
</comment>
<evidence type="ECO:0000313" key="2">
    <source>
        <dbReference type="Proteomes" id="UP001500367"/>
    </source>
</evidence>
<accession>A0ABP7VWT4</accession>
<dbReference type="Proteomes" id="UP001500367">
    <property type="component" value="Unassembled WGS sequence"/>
</dbReference>
<protein>
    <submittedName>
        <fullName evidence="1">Uncharacterized protein</fullName>
    </submittedName>
</protein>
<keyword evidence="2" id="KW-1185">Reference proteome</keyword>
<name>A0ABP7VWT4_9FLAO</name>
<gene>
    <name evidence="1" type="ORF">GCM10022389_22380</name>
</gene>
<organism evidence="1 2">
    <name type="scientific">Flavobacterium cheonanense</name>
    <dbReference type="NCBI Taxonomy" id="706183"/>
    <lineage>
        <taxon>Bacteria</taxon>
        <taxon>Pseudomonadati</taxon>
        <taxon>Bacteroidota</taxon>
        <taxon>Flavobacteriia</taxon>
        <taxon>Flavobacteriales</taxon>
        <taxon>Flavobacteriaceae</taxon>
        <taxon>Flavobacterium</taxon>
    </lineage>
</organism>
<reference evidence="2" key="1">
    <citation type="journal article" date="2019" name="Int. J. Syst. Evol. Microbiol.">
        <title>The Global Catalogue of Microorganisms (GCM) 10K type strain sequencing project: providing services to taxonomists for standard genome sequencing and annotation.</title>
        <authorList>
            <consortium name="The Broad Institute Genomics Platform"/>
            <consortium name="The Broad Institute Genome Sequencing Center for Infectious Disease"/>
            <person name="Wu L."/>
            <person name="Ma J."/>
        </authorList>
    </citation>
    <scope>NUCLEOTIDE SEQUENCE [LARGE SCALE GENOMIC DNA]</scope>
    <source>
        <strain evidence="2">JCM 17069</strain>
    </source>
</reference>
<dbReference type="EMBL" id="BAABCT010000006">
    <property type="protein sequence ID" value="GAA4076089.1"/>
    <property type="molecule type" value="Genomic_DNA"/>
</dbReference>